<accession>A0AAD9AGK7</accession>
<evidence type="ECO:0000313" key="1">
    <source>
        <dbReference type="EMBL" id="KAK1847746.1"/>
    </source>
</evidence>
<comment type="caution">
    <text evidence="1">The sequence shown here is derived from an EMBL/GenBank/DDBJ whole genome shotgun (WGS) entry which is preliminary data.</text>
</comment>
<protein>
    <submittedName>
        <fullName evidence="1">Uncharacterized protein</fullName>
    </submittedName>
</protein>
<evidence type="ECO:0000313" key="2">
    <source>
        <dbReference type="Proteomes" id="UP001243330"/>
    </source>
</evidence>
<sequence>MRRFHIFIVMPRDSNYSFCYVSIYGRNLRL</sequence>
<dbReference type="AlphaFoldDB" id="A0AAD9AGK7"/>
<dbReference type="EMBL" id="JAQOWY010000193">
    <property type="protein sequence ID" value="KAK1847746.1"/>
    <property type="molecule type" value="Genomic_DNA"/>
</dbReference>
<keyword evidence="2" id="KW-1185">Reference proteome</keyword>
<gene>
    <name evidence="1" type="ORF">CCHR01_09651</name>
</gene>
<dbReference type="Proteomes" id="UP001243330">
    <property type="component" value="Unassembled WGS sequence"/>
</dbReference>
<name>A0AAD9AGK7_9PEZI</name>
<reference evidence="1" key="1">
    <citation type="submission" date="2023-01" db="EMBL/GenBank/DDBJ databases">
        <title>Colletotrichum chrysophilum M932 genome sequence.</title>
        <authorList>
            <person name="Baroncelli R."/>
        </authorList>
    </citation>
    <scope>NUCLEOTIDE SEQUENCE</scope>
    <source>
        <strain evidence="1">M932</strain>
    </source>
</reference>
<proteinExistence type="predicted"/>
<organism evidence="1 2">
    <name type="scientific">Colletotrichum chrysophilum</name>
    <dbReference type="NCBI Taxonomy" id="1836956"/>
    <lineage>
        <taxon>Eukaryota</taxon>
        <taxon>Fungi</taxon>
        <taxon>Dikarya</taxon>
        <taxon>Ascomycota</taxon>
        <taxon>Pezizomycotina</taxon>
        <taxon>Sordariomycetes</taxon>
        <taxon>Hypocreomycetidae</taxon>
        <taxon>Glomerellales</taxon>
        <taxon>Glomerellaceae</taxon>
        <taxon>Colletotrichum</taxon>
        <taxon>Colletotrichum gloeosporioides species complex</taxon>
    </lineage>
</organism>